<keyword evidence="4" id="KW-1185">Reference proteome</keyword>
<evidence type="ECO:0000256" key="1">
    <source>
        <dbReference type="SAM" id="SignalP"/>
    </source>
</evidence>
<evidence type="ECO:0008006" key="6">
    <source>
        <dbReference type="Google" id="ProtNLM"/>
    </source>
</evidence>
<accession>A0AAD2BWN9</accession>
<comment type="caution">
    <text evidence="2">The sequence shown here is derived from an EMBL/GenBank/DDBJ whole genome shotgun (WGS) entry which is preliminary data.</text>
</comment>
<reference evidence="2 4" key="1">
    <citation type="submission" date="2023-07" db="EMBL/GenBank/DDBJ databases">
        <authorList>
            <person name="Peeters C."/>
        </authorList>
    </citation>
    <scope>NUCLEOTIDE SEQUENCE</scope>
    <source>
        <strain evidence="3 4">LMG 32965</strain>
        <strain evidence="2">R-77567</strain>
    </source>
</reference>
<keyword evidence="1" id="KW-0732">Signal</keyword>
<dbReference type="Proteomes" id="UP001189792">
    <property type="component" value="Unassembled WGS sequence"/>
</dbReference>
<name>A0AAD2BWN9_9RALS</name>
<proteinExistence type="predicted"/>
<dbReference type="EMBL" id="CAUDLI010000002">
    <property type="protein sequence ID" value="CAJ0862691.1"/>
    <property type="molecule type" value="Genomic_DNA"/>
</dbReference>
<evidence type="ECO:0000313" key="5">
    <source>
        <dbReference type="Proteomes" id="UP001190491"/>
    </source>
</evidence>
<dbReference type="Proteomes" id="UP001190491">
    <property type="component" value="Unassembled WGS sequence"/>
</dbReference>
<evidence type="ECO:0000313" key="3">
    <source>
        <dbReference type="EMBL" id="CAJ0862691.1"/>
    </source>
</evidence>
<dbReference type="EMBL" id="CAUDKO010000002">
    <property type="protein sequence ID" value="CAJ0857178.1"/>
    <property type="molecule type" value="Genomic_DNA"/>
</dbReference>
<evidence type="ECO:0000313" key="2">
    <source>
        <dbReference type="EMBL" id="CAJ0857178.1"/>
    </source>
</evidence>
<dbReference type="AlphaFoldDB" id="A0AAD2BWN9"/>
<evidence type="ECO:0000313" key="4">
    <source>
        <dbReference type="Proteomes" id="UP001189792"/>
    </source>
</evidence>
<organism evidence="2 5">
    <name type="scientific">Ralstonia flatus</name>
    <dbReference type="NCBI Taxonomy" id="3058601"/>
    <lineage>
        <taxon>Bacteria</taxon>
        <taxon>Pseudomonadati</taxon>
        <taxon>Pseudomonadota</taxon>
        <taxon>Betaproteobacteria</taxon>
        <taxon>Burkholderiales</taxon>
        <taxon>Burkholderiaceae</taxon>
        <taxon>Ralstonia</taxon>
    </lineage>
</organism>
<feature type="chain" id="PRO_5042206003" description="Lipoprotein" evidence="1">
    <location>
        <begin position="26"/>
        <end position="257"/>
    </location>
</feature>
<dbReference type="PROSITE" id="PS51257">
    <property type="entry name" value="PROKAR_LIPOPROTEIN"/>
    <property type="match status" value="1"/>
</dbReference>
<feature type="signal peptide" evidence="1">
    <location>
        <begin position="1"/>
        <end position="25"/>
    </location>
</feature>
<protein>
    <recommendedName>
        <fullName evidence="6">Lipoprotein</fullName>
    </recommendedName>
</protein>
<gene>
    <name evidence="3" type="ORF">R77564_00942</name>
    <name evidence="2" type="ORF">R77567_01160</name>
</gene>
<sequence>MLNRLTRPFSIAAMVFAAMTLSACGGGDSSSPDMTVSFNPSALSAKGFQGQQANVNAFQDSTVTVQAAVSGTASGTVYARVVDSGQGFGGGALNVSSLGSGRYSATLRPNMTLVPGTYTGSLTLQLCKDAGCASQYTTAGATLPYTVTISPRLSVDVYVNSTFVGTTLSGPTLSLQSALPNNSTVEFRSNVPVQWQYSSGPGFIGVTVNPSATSTDWKATLVRPANASIDSIDLNAVAQDGTQGIQRSAGVSLRVSP</sequence>
<dbReference type="RefSeq" id="WP_316887229.1">
    <property type="nucleotide sequence ID" value="NZ_CAUDLI010000002.1"/>
</dbReference>